<dbReference type="InterPro" id="IPR007700">
    <property type="entry name" value="DUF668"/>
</dbReference>
<organism evidence="3 4">
    <name type="scientific">Cuscuta europaea</name>
    <name type="common">European dodder</name>
    <dbReference type="NCBI Taxonomy" id="41803"/>
    <lineage>
        <taxon>Eukaryota</taxon>
        <taxon>Viridiplantae</taxon>
        <taxon>Streptophyta</taxon>
        <taxon>Embryophyta</taxon>
        <taxon>Tracheophyta</taxon>
        <taxon>Spermatophyta</taxon>
        <taxon>Magnoliopsida</taxon>
        <taxon>eudicotyledons</taxon>
        <taxon>Gunneridae</taxon>
        <taxon>Pentapetalae</taxon>
        <taxon>asterids</taxon>
        <taxon>lamiids</taxon>
        <taxon>Solanales</taxon>
        <taxon>Convolvulaceae</taxon>
        <taxon>Cuscuteae</taxon>
        <taxon>Cuscuta</taxon>
        <taxon>Cuscuta subgen. Cuscuta</taxon>
    </lineage>
</organism>
<keyword evidence="4" id="KW-1185">Reference proteome</keyword>
<feature type="domain" description="DUF668" evidence="1">
    <location>
        <begin position="405"/>
        <end position="496"/>
    </location>
</feature>
<evidence type="ECO:0000259" key="2">
    <source>
        <dbReference type="Pfam" id="PF11961"/>
    </source>
</evidence>
<evidence type="ECO:0000259" key="1">
    <source>
        <dbReference type="Pfam" id="PF05003"/>
    </source>
</evidence>
<proteinExistence type="predicted"/>
<sequence length="582" mass="65312">MGAESVNESWFRNFWRTSRKSSVSDPEKSIVGILAFEVSVMMSKVINLWHLIGDRSIERLREEITTSLGIQKLVSEDDDYLMNLALAEVISNVGCVAKSIARLGKRCTHPAYHNLENILDDPIVMDLKFSGWEYRVKKMDRKVKKMERFIGATMQLTQELEVLAENEQTLRRMQAGGPNSNSGQVKLIEFQQKVIWQRLEVKNLQEMSPWVRSHDYIVRLLLRSIFTIIMRIKSVFGIEHNTGVTSTKTEERSHCEDLRTNSLTRSRSVSGSIYPSENNMSGLYSGPVVRSLERSLSSKGHSSVNKNKINNQKILLIRQSSVLCGKPSLVKARRLAPVASFGGCIKAAGNDSPVIESCMPINDHLLDCRHESKDRNALLRGVIRGTKVSFFNMKHKKMLAVPPSTLGYAALALHYANIIIVIEKLAASPHLISPDARDDLYGMLPTSIRNSLRARLKIFSKTLASSVYNPSLAGGWATAVGKIIEWLSPLAHSTVRWHSERNFEKQPTISGSNVLLVQTLYFANQAKTEAAIVELLMGLNYLSRFGEEIYCRNKAMESSCGRDCDDYFLHQGISHCAINIGP</sequence>
<evidence type="ECO:0008006" key="5">
    <source>
        <dbReference type="Google" id="ProtNLM"/>
    </source>
</evidence>
<dbReference type="OrthoDB" id="2018987at2759"/>
<comment type="caution">
    <text evidence="3">The sequence shown here is derived from an EMBL/GenBank/DDBJ whole genome shotgun (WGS) entry which is preliminary data.</text>
</comment>
<reference evidence="3" key="1">
    <citation type="submission" date="2022-07" db="EMBL/GenBank/DDBJ databases">
        <authorList>
            <person name="Macas J."/>
            <person name="Novak P."/>
            <person name="Neumann P."/>
        </authorList>
    </citation>
    <scope>NUCLEOTIDE SEQUENCE</scope>
</reference>
<dbReference type="GO" id="GO:0045927">
    <property type="term" value="P:positive regulation of growth"/>
    <property type="evidence" value="ECO:0007669"/>
    <property type="project" value="InterPro"/>
</dbReference>
<name>A0A9P1EA94_CUSEU</name>
<dbReference type="PANTHER" id="PTHR31371:SF4">
    <property type="entry name" value="DUF668 DOMAIN-CONTAINING PROTEIN"/>
    <property type="match status" value="1"/>
</dbReference>
<gene>
    <name evidence="3" type="ORF">CEURO_LOCUS11186</name>
</gene>
<evidence type="ECO:0000313" key="3">
    <source>
        <dbReference type="EMBL" id="CAH9090280.1"/>
    </source>
</evidence>
<dbReference type="PANTHER" id="PTHR31371">
    <property type="entry name" value="BNAC09G50660D PROTEIN"/>
    <property type="match status" value="1"/>
</dbReference>
<feature type="domain" description="DUF3475" evidence="2">
    <location>
        <begin position="33"/>
        <end position="88"/>
    </location>
</feature>
<dbReference type="EMBL" id="CAMAPE010000022">
    <property type="protein sequence ID" value="CAH9090280.1"/>
    <property type="molecule type" value="Genomic_DNA"/>
</dbReference>
<protein>
    <recommendedName>
        <fullName evidence="5">DUF668 domain-containing protein</fullName>
    </recommendedName>
</protein>
<evidence type="ECO:0000313" key="4">
    <source>
        <dbReference type="Proteomes" id="UP001152484"/>
    </source>
</evidence>
<dbReference type="InterPro" id="IPR021864">
    <property type="entry name" value="DUF3475"/>
</dbReference>
<dbReference type="Pfam" id="PF11961">
    <property type="entry name" value="DUF3475"/>
    <property type="match status" value="1"/>
</dbReference>
<accession>A0A9P1EA94</accession>
<dbReference type="Proteomes" id="UP001152484">
    <property type="component" value="Unassembled WGS sequence"/>
</dbReference>
<dbReference type="Pfam" id="PF05003">
    <property type="entry name" value="DUF668"/>
    <property type="match status" value="1"/>
</dbReference>
<dbReference type="AlphaFoldDB" id="A0A9P1EA94"/>